<proteinExistence type="predicted"/>
<dbReference type="Proteomes" id="UP000249390">
    <property type="component" value="Unassembled WGS sequence"/>
</dbReference>
<dbReference type="PROSITE" id="PS52001">
    <property type="entry name" value="AD"/>
    <property type="match status" value="1"/>
</dbReference>
<evidence type="ECO:0000256" key="1">
    <source>
        <dbReference type="SAM" id="MobiDB-lite"/>
    </source>
</evidence>
<evidence type="ECO:0000313" key="4">
    <source>
        <dbReference type="Proteomes" id="UP000249390"/>
    </source>
</evidence>
<keyword evidence="4" id="KW-1185">Reference proteome</keyword>
<dbReference type="InterPro" id="IPR039683">
    <property type="entry name" value="Lsm12-like"/>
</dbReference>
<dbReference type="InterPro" id="IPR048478">
    <property type="entry name" value="LSM12_LSM"/>
</dbReference>
<dbReference type="SMART" id="SM00995">
    <property type="entry name" value="AD"/>
    <property type="match status" value="1"/>
</dbReference>
<evidence type="ECO:0000259" key="2">
    <source>
        <dbReference type="PROSITE" id="PS52001"/>
    </source>
</evidence>
<dbReference type="InterPro" id="IPR019181">
    <property type="entry name" value="LSM12_ABD"/>
</dbReference>
<dbReference type="Pfam" id="PF21166">
    <property type="entry name" value="LSM12_LSM"/>
    <property type="match status" value="1"/>
</dbReference>
<dbReference type="Pfam" id="PF09793">
    <property type="entry name" value="AD"/>
    <property type="match status" value="1"/>
</dbReference>
<organism evidence="3 4">
    <name type="scientific">Cuscuta australis</name>
    <dbReference type="NCBI Taxonomy" id="267555"/>
    <lineage>
        <taxon>Eukaryota</taxon>
        <taxon>Viridiplantae</taxon>
        <taxon>Streptophyta</taxon>
        <taxon>Embryophyta</taxon>
        <taxon>Tracheophyta</taxon>
        <taxon>Spermatophyta</taxon>
        <taxon>Magnoliopsida</taxon>
        <taxon>eudicotyledons</taxon>
        <taxon>Gunneridae</taxon>
        <taxon>Pentapetalae</taxon>
        <taxon>asterids</taxon>
        <taxon>lamiids</taxon>
        <taxon>Solanales</taxon>
        <taxon>Convolvulaceae</taxon>
        <taxon>Cuscuteae</taxon>
        <taxon>Cuscuta</taxon>
        <taxon>Cuscuta subgen. Grammica</taxon>
        <taxon>Cuscuta sect. Cleistogrammica</taxon>
    </lineage>
</organism>
<protein>
    <recommendedName>
        <fullName evidence="2">AD domain-containing protein</fullName>
    </recommendedName>
</protein>
<sequence length="212" mass="23101">MTHSLILLRPGKQEGRREGIEESGPSPSPSPSMEAHGSEDFAVGCILSVKTTFGEEFEGKVITFDRPSNILVIQEGGSSGAGAKMNIRLLKANYIKEFALLGHGDDPLDASKCFLDLETLKSREDSAIRQAELDAERFGVGVTAEAQSIFDALAKTLPVRWDKTAIVVMNEVRVSSPYLPESVKGGTPAANERVRKVLEFERKRLQARNSGQ</sequence>
<comment type="caution">
    <text evidence="3">The sequence shown here is derived from an EMBL/GenBank/DDBJ whole genome shotgun (WGS) entry which is preliminary data.</text>
</comment>
<accession>A0A328E5E7</accession>
<dbReference type="AlphaFoldDB" id="A0A328E5E7"/>
<feature type="region of interest" description="Disordered" evidence="1">
    <location>
        <begin position="1"/>
        <end position="36"/>
    </location>
</feature>
<feature type="domain" description="AD" evidence="2">
    <location>
        <begin position="113"/>
        <end position="206"/>
    </location>
</feature>
<dbReference type="InterPro" id="IPR047574">
    <property type="entry name" value="AD"/>
</dbReference>
<dbReference type="PANTHER" id="PTHR13542">
    <property type="entry name" value="LSM12 HOMOLOG"/>
    <property type="match status" value="1"/>
</dbReference>
<reference evidence="3 4" key="1">
    <citation type="submission" date="2018-06" db="EMBL/GenBank/DDBJ databases">
        <title>The Genome of Cuscuta australis (Dodder) Provides Insight into the Evolution of Plant Parasitism.</title>
        <authorList>
            <person name="Liu H."/>
        </authorList>
    </citation>
    <scope>NUCLEOTIDE SEQUENCE [LARGE SCALE GENOMIC DNA]</scope>
    <source>
        <strain evidence="4">cv. Yunnan</strain>
        <tissue evidence="3">Vines</tissue>
    </source>
</reference>
<dbReference type="EMBL" id="NQVE01000027">
    <property type="protein sequence ID" value="RAL53244.1"/>
    <property type="molecule type" value="Genomic_DNA"/>
</dbReference>
<gene>
    <name evidence="3" type="ORF">DM860_006916</name>
</gene>
<evidence type="ECO:0000313" key="3">
    <source>
        <dbReference type="EMBL" id="RAL53244.1"/>
    </source>
</evidence>
<name>A0A328E5E7_9ASTE</name>
<feature type="compositionally biased region" description="Basic and acidic residues" evidence="1">
    <location>
        <begin position="11"/>
        <end position="20"/>
    </location>
</feature>